<dbReference type="GO" id="GO:0032787">
    <property type="term" value="P:monocarboxylic acid metabolic process"/>
    <property type="evidence" value="ECO:0007669"/>
    <property type="project" value="UniProtKB-ARBA"/>
</dbReference>
<dbReference type="InterPro" id="IPR002347">
    <property type="entry name" value="SDR_fam"/>
</dbReference>
<dbReference type="PANTHER" id="PTHR42879:SF2">
    <property type="entry name" value="3-OXOACYL-[ACYL-CARRIER-PROTEIN] REDUCTASE FABG"/>
    <property type="match status" value="1"/>
</dbReference>
<dbReference type="EMBL" id="CAEZYE010000021">
    <property type="protein sequence ID" value="CAB4707679.1"/>
    <property type="molecule type" value="Genomic_DNA"/>
</dbReference>
<name>A0A6J6Q9K9_9ZZZZ</name>
<evidence type="ECO:0000313" key="4">
    <source>
        <dbReference type="EMBL" id="CAB5144296.1"/>
    </source>
</evidence>
<dbReference type="Pfam" id="PF00106">
    <property type="entry name" value="adh_short"/>
    <property type="match status" value="1"/>
</dbReference>
<dbReference type="InterPro" id="IPR050259">
    <property type="entry name" value="SDR"/>
</dbReference>
<reference evidence="2" key="1">
    <citation type="submission" date="2020-05" db="EMBL/GenBank/DDBJ databases">
        <authorList>
            <person name="Chiriac C."/>
            <person name="Salcher M."/>
            <person name="Ghai R."/>
            <person name="Kavagutti S V."/>
        </authorList>
    </citation>
    <scope>NUCLEOTIDE SEQUENCE</scope>
</reference>
<evidence type="ECO:0000256" key="1">
    <source>
        <dbReference type="ARBA" id="ARBA00006484"/>
    </source>
</evidence>
<dbReference type="InterPro" id="IPR036291">
    <property type="entry name" value="NAD(P)-bd_dom_sf"/>
</dbReference>
<dbReference type="SUPFAM" id="SSF51735">
    <property type="entry name" value="NAD(P)-binding Rossmann-fold domains"/>
    <property type="match status" value="1"/>
</dbReference>
<dbReference type="Gene3D" id="3.40.50.720">
    <property type="entry name" value="NAD(P)-binding Rossmann-like Domain"/>
    <property type="match status" value="1"/>
</dbReference>
<dbReference type="EMBL" id="CAFBRZ010000010">
    <property type="protein sequence ID" value="CAB5144296.1"/>
    <property type="molecule type" value="Genomic_DNA"/>
</dbReference>
<accession>A0A6J6Q9K9</accession>
<evidence type="ECO:0000313" key="2">
    <source>
        <dbReference type="EMBL" id="CAB4707679.1"/>
    </source>
</evidence>
<proteinExistence type="inferred from homology"/>
<dbReference type="EMBL" id="CAFBMU010000002">
    <property type="protein sequence ID" value="CAB4914329.1"/>
    <property type="molecule type" value="Genomic_DNA"/>
</dbReference>
<dbReference type="FunFam" id="3.40.50.720:FF:000084">
    <property type="entry name" value="Short-chain dehydrogenase reductase"/>
    <property type="match status" value="1"/>
</dbReference>
<comment type="similarity">
    <text evidence="1">Belongs to the short-chain dehydrogenases/reductases (SDR) family.</text>
</comment>
<dbReference type="PANTHER" id="PTHR42879">
    <property type="entry name" value="3-OXOACYL-(ACYL-CARRIER-PROTEIN) REDUCTASE"/>
    <property type="match status" value="1"/>
</dbReference>
<gene>
    <name evidence="2" type="ORF">UFOPK2655_00532</name>
    <name evidence="3" type="ORF">UFOPK3667_00263</name>
    <name evidence="4" type="ORF">UFOPK4444_00264</name>
</gene>
<dbReference type="PRINTS" id="PR00081">
    <property type="entry name" value="GDHRDH"/>
</dbReference>
<dbReference type="CDD" id="cd05233">
    <property type="entry name" value="SDR_c"/>
    <property type="match status" value="1"/>
</dbReference>
<dbReference type="AlphaFoldDB" id="A0A6J6Q9K9"/>
<organism evidence="2">
    <name type="scientific">freshwater metagenome</name>
    <dbReference type="NCBI Taxonomy" id="449393"/>
    <lineage>
        <taxon>unclassified sequences</taxon>
        <taxon>metagenomes</taxon>
        <taxon>ecological metagenomes</taxon>
    </lineage>
</organism>
<dbReference type="PRINTS" id="PR00080">
    <property type="entry name" value="SDRFAMILY"/>
</dbReference>
<evidence type="ECO:0000313" key="3">
    <source>
        <dbReference type="EMBL" id="CAB4914329.1"/>
    </source>
</evidence>
<sequence length="249" mass="26010">MAITLRVLVVGAGRGIGRSISTALLDLGHDVALCSRTRSDLELITAGRSNKTLLITADVTAGGSGESVISQVINAWGAIDVLILNAGDGVSAPIDKTTDEMWDHMLDLNLSAPFRFMRAAVPHMKEKKSGKIIVIASKAGLVGEANVAAYTSAKHGVVGLVRAAASELKRYGITVNAVCPDFVDTPMTQRTLQAAAERTGKGIDEVKAGLESKLIGGRLLTSDEVAEAAISFLNDEETTGVTQLLEGGQ</sequence>
<protein>
    <submittedName>
        <fullName evidence="2">Unannotated protein</fullName>
    </submittedName>
</protein>
<dbReference type="PROSITE" id="PS00061">
    <property type="entry name" value="ADH_SHORT"/>
    <property type="match status" value="1"/>
</dbReference>
<dbReference type="InterPro" id="IPR020904">
    <property type="entry name" value="Sc_DH/Rdtase_CS"/>
</dbReference>